<keyword evidence="4" id="KW-1185">Reference proteome</keyword>
<accession>I4B6D5</accession>
<dbReference type="InterPro" id="IPR000653">
    <property type="entry name" value="DegT/StrS_aminotransferase"/>
</dbReference>
<dbReference type="PANTHER" id="PTHR30244">
    <property type="entry name" value="TRANSAMINASE"/>
    <property type="match status" value="1"/>
</dbReference>
<proteinExistence type="inferred from homology"/>
<evidence type="ECO:0000313" key="3">
    <source>
        <dbReference type="EMBL" id="AFM12842.1"/>
    </source>
</evidence>
<reference evidence="3 4" key="1">
    <citation type="submission" date="2012-06" db="EMBL/GenBank/DDBJ databases">
        <title>The complete chromosome of genome of Turneriella parva DSM 21527.</title>
        <authorList>
            <consortium name="US DOE Joint Genome Institute (JGI-PGF)"/>
            <person name="Lucas S."/>
            <person name="Han J."/>
            <person name="Lapidus A."/>
            <person name="Bruce D."/>
            <person name="Goodwin L."/>
            <person name="Pitluck S."/>
            <person name="Peters L."/>
            <person name="Kyrpides N."/>
            <person name="Mavromatis K."/>
            <person name="Ivanova N."/>
            <person name="Mikhailova N."/>
            <person name="Chertkov O."/>
            <person name="Detter J.C."/>
            <person name="Tapia R."/>
            <person name="Han C."/>
            <person name="Land M."/>
            <person name="Hauser L."/>
            <person name="Markowitz V."/>
            <person name="Cheng J.-F."/>
            <person name="Hugenholtz P."/>
            <person name="Woyke T."/>
            <person name="Wu D."/>
            <person name="Gronow S."/>
            <person name="Wellnitz S."/>
            <person name="Brambilla E."/>
            <person name="Klenk H.-P."/>
            <person name="Eisen J.A."/>
        </authorList>
    </citation>
    <scope>NUCLEOTIDE SEQUENCE [LARGE SCALE GENOMIC DNA]</scope>
    <source>
        <strain evidence="4">ATCC BAA-1111 / DSM 21527 / NCTC 11395 / H</strain>
    </source>
</reference>
<gene>
    <name evidence="3" type="ordered locus">Turpa_2197</name>
</gene>
<dbReference type="EMBL" id="CP002959">
    <property type="protein sequence ID" value="AFM12842.1"/>
    <property type="molecule type" value="Genomic_DNA"/>
</dbReference>
<dbReference type="HOGENOM" id="CLU_033332_2_0_12"/>
<dbReference type="PIRSF" id="PIRSF000390">
    <property type="entry name" value="PLP_StrS"/>
    <property type="match status" value="1"/>
</dbReference>
<dbReference type="Gene3D" id="3.90.1150.10">
    <property type="entry name" value="Aspartate Aminotransferase, domain 1"/>
    <property type="match status" value="1"/>
</dbReference>
<comment type="similarity">
    <text evidence="1 2">Belongs to the DegT/DnrJ/EryC1 family.</text>
</comment>
<dbReference type="Pfam" id="PF01041">
    <property type="entry name" value="DegT_DnrJ_EryC1"/>
    <property type="match status" value="1"/>
</dbReference>
<dbReference type="InterPro" id="IPR015421">
    <property type="entry name" value="PyrdxlP-dep_Trfase_major"/>
</dbReference>
<dbReference type="PANTHER" id="PTHR30244:SF34">
    <property type="entry name" value="DTDP-4-AMINO-4,6-DIDEOXYGALACTOSE TRANSAMINASE"/>
    <property type="match status" value="1"/>
</dbReference>
<dbReference type="InterPro" id="IPR015422">
    <property type="entry name" value="PyrdxlP-dep_Trfase_small"/>
</dbReference>
<dbReference type="AlphaFoldDB" id="I4B6D5"/>
<organism evidence="3 4">
    <name type="scientific">Turneriella parva (strain ATCC BAA-1111 / DSM 21527 / NCTC 11395 / H)</name>
    <name type="common">Leptospira parva</name>
    <dbReference type="NCBI Taxonomy" id="869212"/>
    <lineage>
        <taxon>Bacteria</taxon>
        <taxon>Pseudomonadati</taxon>
        <taxon>Spirochaetota</taxon>
        <taxon>Spirochaetia</taxon>
        <taxon>Leptospirales</taxon>
        <taxon>Leptospiraceae</taxon>
        <taxon>Turneriella</taxon>
    </lineage>
</organism>
<dbReference type="GO" id="GO:0000271">
    <property type="term" value="P:polysaccharide biosynthetic process"/>
    <property type="evidence" value="ECO:0007669"/>
    <property type="project" value="TreeGrafter"/>
</dbReference>
<dbReference type="GO" id="GO:0030170">
    <property type="term" value="F:pyridoxal phosphate binding"/>
    <property type="evidence" value="ECO:0007669"/>
    <property type="project" value="TreeGrafter"/>
</dbReference>
<dbReference type="SUPFAM" id="SSF53383">
    <property type="entry name" value="PLP-dependent transferases"/>
    <property type="match status" value="1"/>
</dbReference>
<dbReference type="KEGG" id="tpx:Turpa_2197"/>
<evidence type="ECO:0000256" key="1">
    <source>
        <dbReference type="ARBA" id="ARBA00037999"/>
    </source>
</evidence>
<dbReference type="RefSeq" id="WP_014803348.1">
    <property type="nucleotide sequence ID" value="NC_018020.1"/>
</dbReference>
<sequence>MSVEAAVSGATQTAQRNRTIQYSRPTLSRNELRSVLESLVLEEVSFGQGVLNFEKTFARTFDYQHAAALDAYTSAFHMALLALEVKAGDEIIAPVSAPLNLIDAANYTGAQVVLVDLARDSFHAEADALFAAITERTKAVFLPYTFGSYKDFRPFYEKLEAAGLRKGKERKIRVIEDVSHVIGHEFGGRQAGSEADIAIAGLNEDHLMTIGKGAVVLTDSHNLFSIIKDLRVQGGNRPYRVRFDYAITDYQAAMGLEQLGNLSAIIERRRRMGVLYNEAIKASRLKTFFSAPEFDVCGSFPVLGESEISHTQRYFSSLQIETRRVFPNGPLHHIMALNPLDFPNAERLHQRGLMLPLYPMLNKAAVEKITAAIRGFY</sequence>
<dbReference type="GO" id="GO:0008483">
    <property type="term" value="F:transaminase activity"/>
    <property type="evidence" value="ECO:0007669"/>
    <property type="project" value="UniProtKB-KW"/>
</dbReference>
<name>I4B6D5_TURPD</name>
<dbReference type="Proteomes" id="UP000006048">
    <property type="component" value="Chromosome"/>
</dbReference>
<dbReference type="OrthoDB" id="335953at2"/>
<dbReference type="Gene3D" id="3.40.640.10">
    <property type="entry name" value="Type I PLP-dependent aspartate aminotransferase-like (Major domain)"/>
    <property type="match status" value="1"/>
</dbReference>
<dbReference type="STRING" id="869212.Turpa_2197"/>
<keyword evidence="2" id="KW-0663">Pyridoxal phosphate</keyword>
<dbReference type="InterPro" id="IPR015424">
    <property type="entry name" value="PyrdxlP-dep_Trfase"/>
</dbReference>
<protein>
    <submittedName>
        <fullName evidence="3">DegT/DnrJ/EryC1/StrS aminotransferase</fullName>
    </submittedName>
</protein>
<keyword evidence="3" id="KW-0032">Aminotransferase</keyword>
<evidence type="ECO:0000256" key="2">
    <source>
        <dbReference type="RuleBase" id="RU004508"/>
    </source>
</evidence>
<keyword evidence="3" id="KW-0808">Transferase</keyword>
<evidence type="ECO:0000313" key="4">
    <source>
        <dbReference type="Proteomes" id="UP000006048"/>
    </source>
</evidence>